<protein>
    <recommendedName>
        <fullName evidence="15">Disintegrin domain-containing protein</fullName>
    </recommendedName>
</protein>
<evidence type="ECO:0000256" key="3">
    <source>
        <dbReference type="ARBA" id="ARBA00022692"/>
    </source>
</evidence>
<keyword evidence="3 10" id="KW-0812">Transmembrane</keyword>
<dbReference type="GO" id="GO:0005886">
    <property type="term" value="C:plasma membrane"/>
    <property type="evidence" value="ECO:0007669"/>
    <property type="project" value="TreeGrafter"/>
</dbReference>
<dbReference type="PROSITE" id="PS50215">
    <property type="entry name" value="ADAM_MEPRO"/>
    <property type="match status" value="1"/>
</dbReference>
<dbReference type="SMART" id="SM00608">
    <property type="entry name" value="ACR"/>
    <property type="match status" value="1"/>
</dbReference>
<dbReference type="InterPro" id="IPR036436">
    <property type="entry name" value="Disintegrin_dom_sf"/>
</dbReference>
<keyword evidence="14" id="KW-1185">Reference proteome</keyword>
<feature type="disulfide bond" evidence="9">
    <location>
        <begin position="188"/>
        <end position="193"/>
    </location>
</feature>
<evidence type="ECO:0000256" key="6">
    <source>
        <dbReference type="ARBA" id="ARBA00023157"/>
    </source>
</evidence>
<sequence length="560" mass="62410">KKKKGKKKKKGFVLNYVTFFVSFFCHLKYLYLCLGLHNHAEGRHSNLASQYGPFASVVSLVDDRRAGEYVDLSICHIMRKSVVNRTQKIMYLDLVSNPYGIFTALKILCALPVNFSPPHLQLWIFYFFPPECHIVGIIQILKSRDITFPTNVCLYLAGLSLESYAVSIVQLLGLNVGMSYDNTEICHCSGDICTMSPEALQSGGVKDFSTCSLDDFKYFAAYSGIECLHKILPDEPVYKQRKVCGNGILETGEQCDCGTAKECTHPACCDARTCLKKKDKVCGSGACCTTDCKIKPLNTLCRKAVDECDFEEFCNGNQSVCVPDTYARDGELCESGDAYCYQGRCRSVNRQCSRVLGAGSRGAPYACYDEINARADRYGNCGREICKFSQSMCGKLVCAWPYKTLISRANLSVIYTHVRDEICASGFLNAEKLPRDTFTTVQAPEDRDETFVEDGSICGPDMICNNFNHCHCSPGFAPPNCKPLSGEFGSIDDGHTHKTGKSFLKERSLGHPKRRLQLVFYISIPVFIIAAALIIKQDKIRELCYKGELESESQEKSIYS</sequence>
<dbReference type="SMART" id="SM00050">
    <property type="entry name" value="DISIN"/>
    <property type="match status" value="1"/>
</dbReference>
<keyword evidence="5 10" id="KW-0472">Membrane</keyword>
<evidence type="ECO:0000256" key="2">
    <source>
        <dbReference type="ARBA" id="ARBA00022536"/>
    </source>
</evidence>
<evidence type="ECO:0000313" key="14">
    <source>
        <dbReference type="Proteomes" id="UP000326458"/>
    </source>
</evidence>
<evidence type="ECO:0000256" key="5">
    <source>
        <dbReference type="ARBA" id="ARBA00023136"/>
    </source>
</evidence>
<evidence type="ECO:0000256" key="8">
    <source>
        <dbReference type="PROSITE-ProRule" id="PRU00068"/>
    </source>
</evidence>
<keyword evidence="6 9" id="KW-1015">Disulfide bond</keyword>
<dbReference type="GO" id="GO:0008584">
    <property type="term" value="P:male gonad development"/>
    <property type="evidence" value="ECO:0007669"/>
    <property type="project" value="TreeGrafter"/>
</dbReference>
<dbReference type="Gene3D" id="4.10.70.10">
    <property type="entry name" value="Disintegrin domain"/>
    <property type="match status" value="1"/>
</dbReference>
<dbReference type="PANTHER" id="PTHR11905">
    <property type="entry name" value="ADAM A DISINTEGRIN AND METALLOPROTEASE DOMAIN"/>
    <property type="match status" value="1"/>
</dbReference>
<comment type="subunit">
    <text evidence="7">Interacts with TEX101.</text>
</comment>
<evidence type="ECO:0000259" key="12">
    <source>
        <dbReference type="PROSITE" id="PS50215"/>
    </source>
</evidence>
<evidence type="ECO:0000256" key="1">
    <source>
        <dbReference type="ARBA" id="ARBA00004167"/>
    </source>
</evidence>
<dbReference type="Pfam" id="PF00200">
    <property type="entry name" value="Disintegrin"/>
    <property type="match status" value="1"/>
</dbReference>
<dbReference type="EMBL" id="VCEA01000002">
    <property type="protein sequence ID" value="KAB0347986.1"/>
    <property type="molecule type" value="Genomic_DNA"/>
</dbReference>
<comment type="subcellular location">
    <subcellularLocation>
        <location evidence="1">Membrane</location>
        <topology evidence="1">Single-pass membrane protein</topology>
    </subcellularLocation>
</comment>
<feature type="transmembrane region" description="Helical" evidence="10">
    <location>
        <begin position="518"/>
        <end position="535"/>
    </location>
</feature>
<dbReference type="Pfam" id="PF08516">
    <property type="entry name" value="ADAM_CR"/>
    <property type="match status" value="1"/>
</dbReference>
<accession>A0A5N3VIP7</accession>
<evidence type="ECO:0000256" key="4">
    <source>
        <dbReference type="ARBA" id="ARBA00022989"/>
    </source>
</evidence>
<dbReference type="InterPro" id="IPR018358">
    <property type="entry name" value="Disintegrin_CS"/>
</dbReference>
<dbReference type="Proteomes" id="UP000326458">
    <property type="component" value="Unassembled WGS sequence"/>
</dbReference>
<dbReference type="GO" id="GO:0007155">
    <property type="term" value="P:cell adhesion"/>
    <property type="evidence" value="ECO:0007669"/>
    <property type="project" value="TreeGrafter"/>
</dbReference>
<dbReference type="InterPro" id="IPR001762">
    <property type="entry name" value="Disintegrin_dom"/>
</dbReference>
<feature type="domain" description="Peptidase M12B" evidence="12">
    <location>
        <begin position="132"/>
        <end position="232"/>
    </location>
</feature>
<dbReference type="GO" id="GO:0007339">
    <property type="term" value="P:binding of sperm to zona pellucida"/>
    <property type="evidence" value="ECO:0007669"/>
    <property type="project" value="TreeGrafter"/>
</dbReference>
<keyword evidence="2" id="KW-0245">EGF-like domain</keyword>
<comment type="caution">
    <text evidence="9">Lacks conserved residue(s) required for the propagation of feature annotation.</text>
</comment>
<dbReference type="Gene3D" id="3.40.390.10">
    <property type="entry name" value="Collagenase (Catalytic Domain)"/>
    <property type="match status" value="1"/>
</dbReference>
<evidence type="ECO:0000256" key="9">
    <source>
        <dbReference type="PROSITE-ProRule" id="PRU00276"/>
    </source>
</evidence>
<dbReference type="InterPro" id="IPR000742">
    <property type="entry name" value="EGF"/>
</dbReference>
<feature type="non-terminal residue" evidence="13">
    <location>
        <position position="560"/>
    </location>
</feature>
<feature type="disulfide bond" evidence="8">
    <location>
        <begin position="301"/>
        <end position="321"/>
    </location>
</feature>
<dbReference type="PROSITE" id="PS50214">
    <property type="entry name" value="DISINTEGRIN_2"/>
    <property type="match status" value="1"/>
</dbReference>
<dbReference type="SUPFAM" id="SSF55486">
    <property type="entry name" value="Metalloproteases ('zincins'), catalytic domain"/>
    <property type="match status" value="1"/>
</dbReference>
<dbReference type="PROSITE" id="PS00427">
    <property type="entry name" value="DISINTEGRIN_1"/>
    <property type="match status" value="1"/>
</dbReference>
<name>A0A5N3VIP7_MUNMU</name>
<dbReference type="AlphaFoldDB" id="A0A5N3VIP7"/>
<dbReference type="GO" id="GO:0004222">
    <property type="term" value="F:metalloendopeptidase activity"/>
    <property type="evidence" value="ECO:0007669"/>
    <property type="project" value="InterPro"/>
</dbReference>
<keyword evidence="4 10" id="KW-1133">Transmembrane helix</keyword>
<dbReference type="Pfam" id="PF01421">
    <property type="entry name" value="Reprolysin"/>
    <property type="match status" value="1"/>
</dbReference>
<evidence type="ECO:0000313" key="13">
    <source>
        <dbReference type="EMBL" id="KAB0347986.1"/>
    </source>
</evidence>
<dbReference type="FunFam" id="4.10.70.10:FF:000001">
    <property type="entry name" value="Disintegrin and metalloproteinase domain-containing protein 22"/>
    <property type="match status" value="1"/>
</dbReference>
<evidence type="ECO:0000256" key="10">
    <source>
        <dbReference type="SAM" id="Phobius"/>
    </source>
</evidence>
<gene>
    <name evidence="13" type="ORF">FD754_012843</name>
</gene>
<feature type="non-terminal residue" evidence="13">
    <location>
        <position position="1"/>
    </location>
</feature>
<evidence type="ECO:0000259" key="11">
    <source>
        <dbReference type="PROSITE" id="PS50214"/>
    </source>
</evidence>
<dbReference type="PROSITE" id="PS01186">
    <property type="entry name" value="EGF_2"/>
    <property type="match status" value="1"/>
</dbReference>
<organism evidence="13 14">
    <name type="scientific">Muntiacus muntjak</name>
    <name type="common">Barking deer</name>
    <name type="synonym">Indian muntjac</name>
    <dbReference type="NCBI Taxonomy" id="9888"/>
    <lineage>
        <taxon>Eukaryota</taxon>
        <taxon>Metazoa</taxon>
        <taxon>Chordata</taxon>
        <taxon>Craniata</taxon>
        <taxon>Vertebrata</taxon>
        <taxon>Euteleostomi</taxon>
        <taxon>Mammalia</taxon>
        <taxon>Eutheria</taxon>
        <taxon>Laurasiatheria</taxon>
        <taxon>Artiodactyla</taxon>
        <taxon>Ruminantia</taxon>
        <taxon>Pecora</taxon>
        <taxon>Cervidae</taxon>
        <taxon>Muntiacinae</taxon>
        <taxon>Muntiacus</taxon>
    </lineage>
</organism>
<dbReference type="SUPFAM" id="SSF57552">
    <property type="entry name" value="Blood coagulation inhibitor (disintegrin)"/>
    <property type="match status" value="1"/>
</dbReference>
<evidence type="ECO:0000256" key="7">
    <source>
        <dbReference type="ARBA" id="ARBA00038664"/>
    </source>
</evidence>
<dbReference type="InterPro" id="IPR001590">
    <property type="entry name" value="Peptidase_M12B"/>
</dbReference>
<dbReference type="InterPro" id="IPR024079">
    <property type="entry name" value="MetalloPept_cat_dom_sf"/>
</dbReference>
<dbReference type="InterPro" id="IPR006586">
    <property type="entry name" value="ADAM_Cys-rich"/>
</dbReference>
<proteinExistence type="predicted"/>
<dbReference type="PANTHER" id="PTHR11905:SF28">
    <property type="entry name" value="DISINTEGRIN AND METALLOPROTEINASE DOMAIN-CONTAINING PROTEIN 5"/>
    <property type="match status" value="1"/>
</dbReference>
<evidence type="ECO:0008006" key="15">
    <source>
        <dbReference type="Google" id="ProtNLM"/>
    </source>
</evidence>
<feature type="domain" description="Disintegrin" evidence="11">
    <location>
        <begin position="241"/>
        <end position="329"/>
    </location>
</feature>
<dbReference type="GO" id="GO:0006508">
    <property type="term" value="P:proteolysis"/>
    <property type="evidence" value="ECO:0007669"/>
    <property type="project" value="InterPro"/>
</dbReference>
<reference evidence="13 14" key="1">
    <citation type="submission" date="2019-06" db="EMBL/GenBank/DDBJ databases">
        <title>Discovery of a novel chromosome fission-fusion reversal in muntjac.</title>
        <authorList>
            <person name="Mudd A.B."/>
            <person name="Bredeson J.V."/>
            <person name="Baum R."/>
            <person name="Hockemeyer D."/>
            <person name="Rokhsar D.S."/>
        </authorList>
    </citation>
    <scope>NUCLEOTIDE SEQUENCE [LARGE SCALE GENOMIC DNA]</scope>
    <source>
        <strain evidence="13">UTSW_UCB_Mm</strain>
        <tissue evidence="13">Fibroblast cell line</tissue>
    </source>
</reference>
<comment type="caution">
    <text evidence="13">The sequence shown here is derived from an EMBL/GenBank/DDBJ whole genome shotgun (WGS) entry which is preliminary data.</text>
</comment>
<feature type="transmembrane region" description="Helical" evidence="10">
    <location>
        <begin position="12"/>
        <end position="31"/>
    </location>
</feature>